<dbReference type="CDD" id="cd02440">
    <property type="entry name" value="AdoMet_MTases"/>
    <property type="match status" value="1"/>
</dbReference>
<accession>A0A975TVR1</accession>
<evidence type="ECO:0000259" key="2">
    <source>
        <dbReference type="Pfam" id="PF13649"/>
    </source>
</evidence>
<dbReference type="SUPFAM" id="SSF53335">
    <property type="entry name" value="S-adenosyl-L-methionine-dependent methyltransferases"/>
    <property type="match status" value="1"/>
</dbReference>
<dbReference type="GO" id="GO:0032259">
    <property type="term" value="P:methylation"/>
    <property type="evidence" value="ECO:0007669"/>
    <property type="project" value="UniProtKB-KW"/>
</dbReference>
<dbReference type="Pfam" id="PF10119">
    <property type="entry name" value="MethyTransf_Reg"/>
    <property type="match status" value="1"/>
</dbReference>
<feature type="domain" description="Methyltransferase regulatory" evidence="1">
    <location>
        <begin position="215"/>
        <end position="295"/>
    </location>
</feature>
<dbReference type="Proteomes" id="UP000693972">
    <property type="component" value="Unassembled WGS sequence"/>
</dbReference>
<dbReference type="InterPro" id="IPR041698">
    <property type="entry name" value="Methyltransf_25"/>
</dbReference>
<reference evidence="3 4" key="1">
    <citation type="submission" date="2021-07" db="EMBL/GenBank/DDBJ databases">
        <title>Karlodiniumbacter phycospheric gen. nov., sp. nov., a phycosphere bacterium isolated from karlodinium veneficum.</title>
        <authorList>
            <person name="Peng Y."/>
            <person name="Jiang L."/>
            <person name="Lee J."/>
        </authorList>
    </citation>
    <scope>NUCLEOTIDE SEQUENCE</scope>
    <source>
        <strain evidence="3 4">N5</strain>
    </source>
</reference>
<dbReference type="Pfam" id="PF13649">
    <property type="entry name" value="Methyltransf_25"/>
    <property type="match status" value="1"/>
</dbReference>
<dbReference type="RefSeq" id="WP_257891673.1">
    <property type="nucleotide sequence ID" value="NZ_JAIMBW010000001.1"/>
</dbReference>
<feature type="domain" description="Methyltransferase" evidence="2">
    <location>
        <begin position="48"/>
        <end position="143"/>
    </location>
</feature>
<dbReference type="Gene3D" id="3.40.50.150">
    <property type="entry name" value="Vaccinia Virus protein VP39"/>
    <property type="match status" value="1"/>
</dbReference>
<evidence type="ECO:0000313" key="4">
    <source>
        <dbReference type="Proteomes" id="UP000693972"/>
    </source>
</evidence>
<gene>
    <name evidence="3" type="ORF">KUL25_03540</name>
</gene>
<keyword evidence="3" id="KW-0808">Transferase</keyword>
<dbReference type="EMBL" id="CP078073">
    <property type="protein sequence ID" value="QXL88604.1"/>
    <property type="molecule type" value="Genomic_DNA"/>
</dbReference>
<keyword evidence="3" id="KW-0489">Methyltransferase</keyword>
<keyword evidence="4" id="KW-1185">Reference proteome</keyword>
<evidence type="ECO:0000259" key="1">
    <source>
        <dbReference type="Pfam" id="PF10119"/>
    </source>
</evidence>
<dbReference type="GO" id="GO:0008168">
    <property type="term" value="F:methyltransferase activity"/>
    <property type="evidence" value="ECO:0007669"/>
    <property type="project" value="UniProtKB-KW"/>
</dbReference>
<sequence>MSNELDGYFSETAYPSLFHERLTPANLSAMARRHGWAAPDLCRAFRMLDIGCGDGLGLALTAASHPEARFEGLDGMAEHIARGRAFGAGLDNLDLTHALFDEALAQQGPPCDFVTMHGVIAWVPPLVRGQAMDLAAQRTAPGGICAISYNALPGWTDDLIYQHTVYNLARSKDGSGFERFRAAHDQVRAMAELNLPGLGADVADRVEETFAQMPPDYFPHEYLNDAWQPLWSADVKAQMAARGLTYLGQAIMDRTRPDLTLRSGQRAALEEVEDDIYRDSLVDVIRNTRFRIDLYGKDPQHEAPEAFDTTWLVAHCDADVELMVRGPAGTIRFDNPAARGVVTALQSGPARLDRLAEDLGLGLPDIRNAVDCLLIARLVRPAAPPAATEVAEALNTRLANSALTPQGPDILALAGAHGPMDARAIEVALHATSPADILSAAASEPVIRARYLASDADLDDPETAISAAEISQEVRRRMIRLGVAVRNSSLPEPRAAR</sequence>
<dbReference type="AlphaFoldDB" id="A0A975TVR1"/>
<name>A0A975TVR1_9RHOB</name>
<protein>
    <submittedName>
        <fullName evidence="3">Class I SAM-dependent methyltransferase</fullName>
    </submittedName>
</protein>
<dbReference type="EMBL" id="JAIMBW010000001">
    <property type="protein sequence ID" value="MBY4891832.1"/>
    <property type="molecule type" value="Genomic_DNA"/>
</dbReference>
<dbReference type="InterPro" id="IPR029063">
    <property type="entry name" value="SAM-dependent_MTases_sf"/>
</dbReference>
<proteinExistence type="predicted"/>
<organism evidence="3">
    <name type="scientific">Gymnodinialimonas phycosphaerae</name>
    <dbReference type="NCBI Taxonomy" id="2841589"/>
    <lineage>
        <taxon>Bacteria</taxon>
        <taxon>Pseudomonadati</taxon>
        <taxon>Pseudomonadota</taxon>
        <taxon>Alphaproteobacteria</taxon>
        <taxon>Rhodobacterales</taxon>
        <taxon>Paracoccaceae</taxon>
        <taxon>Gymnodinialimonas</taxon>
    </lineage>
</organism>
<evidence type="ECO:0000313" key="3">
    <source>
        <dbReference type="EMBL" id="QXL88604.1"/>
    </source>
</evidence>
<dbReference type="InterPro" id="IPR018773">
    <property type="entry name" value="MeTrfase_reg_dom_prd"/>
</dbReference>